<dbReference type="STRING" id="1182542.W9XWR5"/>
<keyword evidence="4" id="KW-1185">Reference proteome</keyword>
<reference evidence="3 4" key="1">
    <citation type="submission" date="2013-03" db="EMBL/GenBank/DDBJ databases">
        <title>The Genome Sequence of Capronia epimyces CBS 606.96.</title>
        <authorList>
            <consortium name="The Broad Institute Genomics Platform"/>
            <person name="Cuomo C."/>
            <person name="de Hoog S."/>
            <person name="Gorbushina A."/>
            <person name="Walker B."/>
            <person name="Young S.K."/>
            <person name="Zeng Q."/>
            <person name="Gargeya S."/>
            <person name="Fitzgerald M."/>
            <person name="Haas B."/>
            <person name="Abouelleil A."/>
            <person name="Allen A.W."/>
            <person name="Alvarado L."/>
            <person name="Arachchi H.M."/>
            <person name="Berlin A.M."/>
            <person name="Chapman S.B."/>
            <person name="Gainer-Dewar J."/>
            <person name="Goldberg J."/>
            <person name="Griggs A."/>
            <person name="Gujja S."/>
            <person name="Hansen M."/>
            <person name="Howarth C."/>
            <person name="Imamovic A."/>
            <person name="Ireland A."/>
            <person name="Larimer J."/>
            <person name="McCowan C."/>
            <person name="Murphy C."/>
            <person name="Pearson M."/>
            <person name="Poon T.W."/>
            <person name="Priest M."/>
            <person name="Roberts A."/>
            <person name="Saif S."/>
            <person name="Shea T."/>
            <person name="Sisk P."/>
            <person name="Sykes S."/>
            <person name="Wortman J."/>
            <person name="Nusbaum C."/>
            <person name="Birren B."/>
        </authorList>
    </citation>
    <scope>NUCLEOTIDE SEQUENCE [LARGE SCALE GENOMIC DNA]</scope>
    <source>
        <strain evidence="3 4">CBS 606.96</strain>
    </source>
</reference>
<name>W9XWR5_9EURO</name>
<proteinExistence type="predicted"/>
<comment type="caution">
    <text evidence="3">The sequence shown here is derived from an EMBL/GenBank/DDBJ whole genome shotgun (WGS) entry which is preliminary data.</text>
</comment>
<evidence type="ECO:0000313" key="4">
    <source>
        <dbReference type="Proteomes" id="UP000019478"/>
    </source>
</evidence>
<evidence type="ECO:0000259" key="2">
    <source>
        <dbReference type="Pfam" id="PF25545"/>
    </source>
</evidence>
<dbReference type="HOGENOM" id="CLU_036509_0_0_1"/>
<sequence length="434" mass="49037">MSSFSERHAPKAAAGLDALESPLKPARPDSLHQPQPRRQPALATILRLPTLSQTSNVEDWLTSLDQDRQQHSKSDSHLPRISRFFQSTRILSELESELPKEPTSPDLPSGTSMDSRATSPLVADPMYRERNLVFNNIHIHGIGKTLPEHVQRLVDDMFKERQSPEPEVEDIRNDTALNSLRGDDGSESAVTKYFKRDIFEDPQFSRRLKGLMMTEAVYPMRKEHVPSSYDPDISLPVSQPKPDILYGYLGEAFTSRQQRQFMTMNSTEYTANSQRLIYPFLLVELKGDGPGATAGSLWVATNQCLGGVATCINMAEKLNRYIEQLPVSTVSPVDTTVFSIAMNGIVASLLVSWKEGDGSGEVYNTQEIKWLLFDPEGYLLFRRFVRNVLEWGRGRRRAQIGALLDAVQEESRKKRKLDAMSQDAIKRDSKRSRK</sequence>
<dbReference type="EMBL" id="AMGY01000006">
    <property type="protein sequence ID" value="EXJ81416.1"/>
    <property type="molecule type" value="Genomic_DNA"/>
</dbReference>
<dbReference type="PANTHER" id="PTHR42470:SF1">
    <property type="entry name" value="VAST DOMAIN-CONTAINING PROTEIN"/>
    <property type="match status" value="1"/>
</dbReference>
<dbReference type="eggNOG" id="ENOG502SQPH">
    <property type="taxonomic scope" value="Eukaryota"/>
</dbReference>
<feature type="region of interest" description="Disordered" evidence="1">
    <location>
        <begin position="94"/>
        <end position="116"/>
    </location>
</feature>
<protein>
    <recommendedName>
        <fullName evidence="2">DUF7924 domain-containing protein</fullName>
    </recommendedName>
</protein>
<dbReference type="PANTHER" id="PTHR42470">
    <property type="entry name" value="VAST DOMAIN-CONTAINING PROTEIN"/>
    <property type="match status" value="1"/>
</dbReference>
<evidence type="ECO:0000313" key="3">
    <source>
        <dbReference type="EMBL" id="EXJ81416.1"/>
    </source>
</evidence>
<dbReference type="AlphaFoldDB" id="W9XWR5"/>
<dbReference type="InterPro" id="IPR057684">
    <property type="entry name" value="DUF7924"/>
</dbReference>
<feature type="region of interest" description="Disordered" evidence="1">
    <location>
        <begin position="1"/>
        <end position="48"/>
    </location>
</feature>
<organism evidence="3 4">
    <name type="scientific">Capronia epimyces CBS 606.96</name>
    <dbReference type="NCBI Taxonomy" id="1182542"/>
    <lineage>
        <taxon>Eukaryota</taxon>
        <taxon>Fungi</taxon>
        <taxon>Dikarya</taxon>
        <taxon>Ascomycota</taxon>
        <taxon>Pezizomycotina</taxon>
        <taxon>Eurotiomycetes</taxon>
        <taxon>Chaetothyriomycetidae</taxon>
        <taxon>Chaetothyriales</taxon>
        <taxon>Herpotrichiellaceae</taxon>
        <taxon>Capronia</taxon>
    </lineage>
</organism>
<feature type="domain" description="DUF7924" evidence="2">
    <location>
        <begin position="221"/>
        <end position="401"/>
    </location>
</feature>
<feature type="region of interest" description="Disordered" evidence="1">
    <location>
        <begin position="415"/>
        <end position="434"/>
    </location>
</feature>
<dbReference type="RefSeq" id="XP_007736004.1">
    <property type="nucleotide sequence ID" value="XM_007737814.1"/>
</dbReference>
<accession>W9XWR5</accession>
<dbReference type="OrthoDB" id="4539929at2759"/>
<dbReference type="GeneID" id="19171804"/>
<dbReference type="Pfam" id="PF25545">
    <property type="entry name" value="DUF7924"/>
    <property type="match status" value="1"/>
</dbReference>
<dbReference type="Proteomes" id="UP000019478">
    <property type="component" value="Unassembled WGS sequence"/>
</dbReference>
<evidence type="ECO:0000256" key="1">
    <source>
        <dbReference type="SAM" id="MobiDB-lite"/>
    </source>
</evidence>
<gene>
    <name evidence="3" type="ORF">A1O3_07708</name>
</gene>